<organism evidence="2 3">
    <name type="scientific">Hydnum rufescens UP504</name>
    <dbReference type="NCBI Taxonomy" id="1448309"/>
    <lineage>
        <taxon>Eukaryota</taxon>
        <taxon>Fungi</taxon>
        <taxon>Dikarya</taxon>
        <taxon>Basidiomycota</taxon>
        <taxon>Agaricomycotina</taxon>
        <taxon>Agaricomycetes</taxon>
        <taxon>Cantharellales</taxon>
        <taxon>Hydnaceae</taxon>
        <taxon>Hydnum</taxon>
    </lineage>
</organism>
<accession>A0A9P6DV20</accession>
<reference evidence="2" key="1">
    <citation type="journal article" date="2020" name="Nat. Commun.">
        <title>Large-scale genome sequencing of mycorrhizal fungi provides insights into the early evolution of symbiotic traits.</title>
        <authorList>
            <person name="Miyauchi S."/>
            <person name="Kiss E."/>
            <person name="Kuo A."/>
            <person name="Drula E."/>
            <person name="Kohler A."/>
            <person name="Sanchez-Garcia M."/>
            <person name="Morin E."/>
            <person name="Andreopoulos B."/>
            <person name="Barry K.W."/>
            <person name="Bonito G."/>
            <person name="Buee M."/>
            <person name="Carver A."/>
            <person name="Chen C."/>
            <person name="Cichocki N."/>
            <person name="Clum A."/>
            <person name="Culley D."/>
            <person name="Crous P.W."/>
            <person name="Fauchery L."/>
            <person name="Girlanda M."/>
            <person name="Hayes R.D."/>
            <person name="Keri Z."/>
            <person name="LaButti K."/>
            <person name="Lipzen A."/>
            <person name="Lombard V."/>
            <person name="Magnuson J."/>
            <person name="Maillard F."/>
            <person name="Murat C."/>
            <person name="Nolan M."/>
            <person name="Ohm R.A."/>
            <person name="Pangilinan J."/>
            <person name="Pereira M.F."/>
            <person name="Perotto S."/>
            <person name="Peter M."/>
            <person name="Pfister S."/>
            <person name="Riley R."/>
            <person name="Sitrit Y."/>
            <person name="Stielow J.B."/>
            <person name="Szollosi G."/>
            <person name="Zifcakova L."/>
            <person name="Stursova M."/>
            <person name="Spatafora J.W."/>
            <person name="Tedersoo L."/>
            <person name="Vaario L.M."/>
            <person name="Yamada A."/>
            <person name="Yan M."/>
            <person name="Wang P."/>
            <person name="Xu J."/>
            <person name="Bruns T."/>
            <person name="Baldrian P."/>
            <person name="Vilgalys R."/>
            <person name="Dunand C."/>
            <person name="Henrissat B."/>
            <person name="Grigoriev I.V."/>
            <person name="Hibbett D."/>
            <person name="Nagy L.G."/>
            <person name="Martin F.M."/>
        </authorList>
    </citation>
    <scope>NUCLEOTIDE SEQUENCE</scope>
    <source>
        <strain evidence="2">UP504</strain>
    </source>
</reference>
<dbReference type="AlphaFoldDB" id="A0A9P6DV20"/>
<feature type="region of interest" description="Disordered" evidence="1">
    <location>
        <begin position="63"/>
        <end position="83"/>
    </location>
</feature>
<evidence type="ECO:0000313" key="2">
    <source>
        <dbReference type="EMBL" id="KAF9511240.1"/>
    </source>
</evidence>
<comment type="caution">
    <text evidence="2">The sequence shown here is derived from an EMBL/GenBank/DDBJ whole genome shotgun (WGS) entry which is preliminary data.</text>
</comment>
<gene>
    <name evidence="2" type="ORF">BS47DRAFT_1189480</name>
</gene>
<proteinExistence type="predicted"/>
<dbReference type="Proteomes" id="UP000886523">
    <property type="component" value="Unassembled WGS sequence"/>
</dbReference>
<protein>
    <submittedName>
        <fullName evidence="2">Uncharacterized protein</fullName>
    </submittedName>
</protein>
<name>A0A9P6DV20_9AGAM</name>
<evidence type="ECO:0000313" key="3">
    <source>
        <dbReference type="Proteomes" id="UP000886523"/>
    </source>
</evidence>
<sequence length="83" mass="9019">MDLVITNALIIHRSEYTRLASSRPLYYCFSLSLILLLVKLRADIGISKGTIVGIGKASDRDVMAMSPGGPQNDHGILDGNDCR</sequence>
<dbReference type="EMBL" id="MU129003">
    <property type="protein sequence ID" value="KAF9511240.1"/>
    <property type="molecule type" value="Genomic_DNA"/>
</dbReference>
<evidence type="ECO:0000256" key="1">
    <source>
        <dbReference type="SAM" id="MobiDB-lite"/>
    </source>
</evidence>
<keyword evidence="3" id="KW-1185">Reference proteome</keyword>